<organism evidence="7">
    <name type="scientific">Salpingoeca rosetta (strain ATCC 50818 / BSB-021)</name>
    <dbReference type="NCBI Taxonomy" id="946362"/>
    <lineage>
        <taxon>Eukaryota</taxon>
        <taxon>Choanoflagellata</taxon>
        <taxon>Craspedida</taxon>
        <taxon>Salpingoecidae</taxon>
        <taxon>Salpingoeca</taxon>
    </lineage>
</organism>
<proteinExistence type="predicted"/>
<evidence type="ECO:0000256" key="3">
    <source>
        <dbReference type="ARBA" id="ARBA00022833"/>
    </source>
</evidence>
<dbReference type="Pfam" id="PF00226">
    <property type="entry name" value="DnaJ"/>
    <property type="match status" value="1"/>
</dbReference>
<dbReference type="OMA" id="DSTGEWN"/>
<keyword evidence="1" id="KW-0479">Metal-binding</keyword>
<dbReference type="PANTHER" id="PTHR44029:SF1">
    <property type="entry name" value="DNAJ HOMOLOG SUBFAMILY C MEMBER 21"/>
    <property type="match status" value="1"/>
</dbReference>
<dbReference type="InParanoid" id="F2UNL3"/>
<protein>
    <recommendedName>
        <fullName evidence="5">J domain-containing protein</fullName>
    </recommendedName>
</protein>
<dbReference type="PRINTS" id="PR00625">
    <property type="entry name" value="JDOMAIN"/>
</dbReference>
<dbReference type="AlphaFoldDB" id="F2UNL3"/>
<evidence type="ECO:0000313" key="7">
    <source>
        <dbReference type="Proteomes" id="UP000007799"/>
    </source>
</evidence>
<dbReference type="SUPFAM" id="SSF46565">
    <property type="entry name" value="Chaperone J-domain"/>
    <property type="match status" value="1"/>
</dbReference>
<dbReference type="eggNOG" id="KOG0717">
    <property type="taxonomic scope" value="Eukaryota"/>
</dbReference>
<dbReference type="InterPro" id="IPR018253">
    <property type="entry name" value="DnaJ_domain_CS"/>
</dbReference>
<evidence type="ECO:0000313" key="6">
    <source>
        <dbReference type="EMBL" id="EGD79218.1"/>
    </source>
</evidence>
<dbReference type="CDD" id="cd06257">
    <property type="entry name" value="DnaJ"/>
    <property type="match status" value="1"/>
</dbReference>
<dbReference type="PANTHER" id="PTHR44029">
    <property type="entry name" value="DNAJ HOMOLOG SUBFAMILY C MEMBER 21"/>
    <property type="match status" value="1"/>
</dbReference>
<dbReference type="InterPro" id="IPR036869">
    <property type="entry name" value="J_dom_sf"/>
</dbReference>
<evidence type="ECO:0000256" key="1">
    <source>
        <dbReference type="ARBA" id="ARBA00022723"/>
    </source>
</evidence>
<name>F2UNL3_SALR5</name>
<dbReference type="OrthoDB" id="552049at2759"/>
<dbReference type="PROSITE" id="PS50076">
    <property type="entry name" value="DNAJ_2"/>
    <property type="match status" value="1"/>
</dbReference>
<dbReference type="FunCoup" id="F2UNL3">
    <property type="interactions" value="1052"/>
</dbReference>
<dbReference type="InterPro" id="IPR051964">
    <property type="entry name" value="Chaperone_stress_response"/>
</dbReference>
<dbReference type="GO" id="GO:0005737">
    <property type="term" value="C:cytoplasm"/>
    <property type="evidence" value="ECO:0007669"/>
    <property type="project" value="TreeGrafter"/>
</dbReference>
<dbReference type="PROSITE" id="PS00636">
    <property type="entry name" value="DNAJ_1"/>
    <property type="match status" value="1"/>
</dbReference>
<evidence type="ECO:0000256" key="2">
    <source>
        <dbReference type="ARBA" id="ARBA00022771"/>
    </source>
</evidence>
<evidence type="ECO:0000259" key="5">
    <source>
        <dbReference type="PROSITE" id="PS50076"/>
    </source>
</evidence>
<gene>
    <name evidence="6" type="ORF">PTSG_12963</name>
</gene>
<keyword evidence="2" id="KW-0863">Zinc-finger</keyword>
<accession>F2UNL3</accession>
<dbReference type="Gene3D" id="1.10.287.110">
    <property type="entry name" value="DnaJ domain"/>
    <property type="match status" value="1"/>
</dbReference>
<dbReference type="Pfam" id="PF21884">
    <property type="entry name" value="ZUO1-like_ZHD"/>
    <property type="match status" value="1"/>
</dbReference>
<dbReference type="SMART" id="SM00271">
    <property type="entry name" value="DnaJ"/>
    <property type="match status" value="1"/>
</dbReference>
<dbReference type="Proteomes" id="UP000007799">
    <property type="component" value="Unassembled WGS sequence"/>
</dbReference>
<keyword evidence="7" id="KW-1185">Reference proteome</keyword>
<feature type="region of interest" description="Disordered" evidence="4">
    <location>
        <begin position="321"/>
        <end position="345"/>
    </location>
</feature>
<dbReference type="FunFam" id="1.10.287.110:FF:000046">
    <property type="entry name" value="dnaJ homolog subfamily C member 21"/>
    <property type="match status" value="1"/>
</dbReference>
<dbReference type="KEGG" id="sre:PTSG_12963"/>
<feature type="domain" description="J" evidence="5">
    <location>
        <begin position="4"/>
        <end position="70"/>
    </location>
</feature>
<dbReference type="InterPro" id="IPR001623">
    <property type="entry name" value="DnaJ_domain"/>
</dbReference>
<dbReference type="InterPro" id="IPR054076">
    <property type="entry name" value="ZUO1-like_ZHD"/>
</dbReference>
<evidence type="ECO:0000256" key="4">
    <source>
        <dbReference type="SAM" id="MobiDB-lite"/>
    </source>
</evidence>
<dbReference type="STRING" id="946362.F2UNL3"/>
<dbReference type="EMBL" id="GL832984">
    <property type="protein sequence ID" value="EGD79218.1"/>
    <property type="molecule type" value="Genomic_DNA"/>
</dbReference>
<dbReference type="RefSeq" id="XP_004989303.1">
    <property type="nucleotide sequence ID" value="XM_004989246.1"/>
</dbReference>
<keyword evidence="3" id="KW-0862">Zinc</keyword>
<sequence length="378" mass="44691">MMKCHYEVLGVEQSATDDELKKAYRRMARQLHPDKNRGNEEEATQQFQLVQAAYAVLSDPQERAWYDKHREAILRWHTCHLGVDVMPYFSTTAFTGYDDSPQGFYTVYRELFQRIVEDEQAHHEALQRQGYSQLLMAFGDLALHSFPGVHRPPLGFVIRAIAPADWVRKTHGGDGAEGVDVMPYFSTTAFTGYDDSPQGFYTVYRELFQRIVEDEQLIMKLSSDKDIPSFGDSRSNVQKVVRPFYKHWDAFTTRRHFHSCDKWDLRDAPNRRVRRLMEKENKKLRATAKKEYVATVRQLVRFVKKRDKRYQRYLEEVREQRERAQQEEQRRQEAKEKRLAEERARQEERLVAQAQRVMADREDDLSALDAYFDQQFGA</sequence>
<dbReference type="GeneID" id="16069847"/>
<reference evidence="6" key="1">
    <citation type="submission" date="2009-08" db="EMBL/GenBank/DDBJ databases">
        <title>Annotation of Salpingoeca rosetta.</title>
        <authorList>
            <consortium name="The Broad Institute Genome Sequencing Platform"/>
            <person name="Russ C."/>
            <person name="Cuomo C."/>
            <person name="Burger G."/>
            <person name="Gray M.W."/>
            <person name="Holland P.W.H."/>
            <person name="King N."/>
            <person name="Lang F.B.F."/>
            <person name="Roger A.J."/>
            <person name="Ruiz-Trillo I."/>
            <person name="Young S.K."/>
            <person name="Zeng Q."/>
            <person name="Gargeya S."/>
            <person name="Alvarado L."/>
            <person name="Berlin A."/>
            <person name="Chapman S.B."/>
            <person name="Chen Z."/>
            <person name="Freedman E."/>
            <person name="Gellesch M."/>
            <person name="Goldberg J."/>
            <person name="Griggs A."/>
            <person name="Gujja S."/>
            <person name="Heilman E."/>
            <person name="Heiman D."/>
            <person name="Howarth C."/>
            <person name="Mehta T."/>
            <person name="Neiman D."/>
            <person name="Pearson M."/>
            <person name="Roberts A."/>
            <person name="Saif S."/>
            <person name="Shea T."/>
            <person name="Shenoy N."/>
            <person name="Sisk P."/>
            <person name="Stolte C."/>
            <person name="Sykes S."/>
            <person name="White J."/>
            <person name="Yandava C."/>
            <person name="Haas B."/>
            <person name="Nusbaum C."/>
            <person name="Birren B."/>
        </authorList>
    </citation>
    <scope>NUCLEOTIDE SEQUENCE [LARGE SCALE GENOMIC DNA]</scope>
    <source>
        <strain evidence="6">ATCC 50818</strain>
    </source>
</reference>
<dbReference type="GO" id="GO:0008270">
    <property type="term" value="F:zinc ion binding"/>
    <property type="evidence" value="ECO:0007669"/>
    <property type="project" value="UniProtKB-KW"/>
</dbReference>